<dbReference type="GO" id="GO:0047238">
    <property type="term" value="F:glucuronosyl-N-acetylgalactosaminyl-proteoglycan 4-beta-N-acetylgalactosaminyltransferase activity"/>
    <property type="evidence" value="ECO:0007669"/>
    <property type="project" value="TreeGrafter"/>
</dbReference>
<evidence type="ECO:0000313" key="10">
    <source>
        <dbReference type="EMBL" id="KAK6628804.1"/>
    </source>
</evidence>
<dbReference type="Proteomes" id="UP001372834">
    <property type="component" value="Unassembled WGS sequence"/>
</dbReference>
<evidence type="ECO:0000256" key="2">
    <source>
        <dbReference type="ARBA" id="ARBA00009239"/>
    </source>
</evidence>
<dbReference type="PANTHER" id="PTHR12369">
    <property type="entry name" value="CHONDROITIN SYNTHASE"/>
    <property type="match status" value="1"/>
</dbReference>
<dbReference type="PANTHER" id="PTHR12369:SF13">
    <property type="entry name" value="HEXOSYLTRANSFERASE"/>
    <property type="match status" value="1"/>
</dbReference>
<evidence type="ECO:0000256" key="3">
    <source>
        <dbReference type="ARBA" id="ARBA00022679"/>
    </source>
</evidence>
<evidence type="ECO:0000313" key="11">
    <source>
        <dbReference type="Proteomes" id="UP001372834"/>
    </source>
</evidence>
<accession>A0AAN8NZ27</accession>
<protein>
    <recommendedName>
        <fullName evidence="9">Hexosyltransferase</fullName>
        <ecNumber evidence="9">2.4.1.-</ecNumber>
    </recommendedName>
</protein>
<gene>
    <name evidence="10" type="ORF">RUM43_002620</name>
</gene>
<keyword evidence="8 9" id="KW-0472">Membrane</keyword>
<evidence type="ECO:0000256" key="6">
    <source>
        <dbReference type="ARBA" id="ARBA00022989"/>
    </source>
</evidence>
<comment type="similarity">
    <text evidence="2 9">Belongs to the chondroitin N-acetylgalactosaminyltransferase family.</text>
</comment>
<reference evidence="10 11" key="1">
    <citation type="submission" date="2023-10" db="EMBL/GenBank/DDBJ databases">
        <title>Genomes of two closely related lineages of the louse Polyplax serrata with different host specificities.</title>
        <authorList>
            <person name="Martinu J."/>
            <person name="Tarabai H."/>
            <person name="Stefka J."/>
            <person name="Hypsa V."/>
        </authorList>
    </citation>
    <scope>NUCLEOTIDE SEQUENCE [LARGE SCALE GENOMIC DNA]</scope>
    <source>
        <strain evidence="10">HR10_N</strain>
    </source>
</reference>
<keyword evidence="5 9" id="KW-0735">Signal-anchor</keyword>
<evidence type="ECO:0000256" key="5">
    <source>
        <dbReference type="ARBA" id="ARBA00022968"/>
    </source>
</evidence>
<evidence type="ECO:0000256" key="4">
    <source>
        <dbReference type="ARBA" id="ARBA00022692"/>
    </source>
</evidence>
<dbReference type="Pfam" id="PF05679">
    <property type="entry name" value="CHGN"/>
    <property type="match status" value="1"/>
</dbReference>
<dbReference type="EC" id="2.4.1.-" evidence="9"/>
<dbReference type="InterPro" id="IPR008428">
    <property type="entry name" value="Chond_GalNAc"/>
</dbReference>
<keyword evidence="4 9" id="KW-0812">Transmembrane</keyword>
<evidence type="ECO:0000256" key="7">
    <source>
        <dbReference type="ARBA" id="ARBA00023034"/>
    </source>
</evidence>
<organism evidence="10 11">
    <name type="scientific">Polyplax serrata</name>
    <name type="common">Common mouse louse</name>
    <dbReference type="NCBI Taxonomy" id="468196"/>
    <lineage>
        <taxon>Eukaryota</taxon>
        <taxon>Metazoa</taxon>
        <taxon>Ecdysozoa</taxon>
        <taxon>Arthropoda</taxon>
        <taxon>Hexapoda</taxon>
        <taxon>Insecta</taxon>
        <taxon>Pterygota</taxon>
        <taxon>Neoptera</taxon>
        <taxon>Paraneoptera</taxon>
        <taxon>Psocodea</taxon>
        <taxon>Troctomorpha</taxon>
        <taxon>Phthiraptera</taxon>
        <taxon>Anoplura</taxon>
        <taxon>Polyplacidae</taxon>
        <taxon>Polyplax</taxon>
    </lineage>
</organism>
<name>A0AAN8NZ27_POLSC</name>
<sequence length="871" mass="100628">MFNLLKLAARVSESFKFSWRYLGSCSFYYAGLHPYLFARETMYFIFKLLRITIQNNFFLIFGIFLGVGLSSIISQLIQNSCFFASQTDYPSKYVSSSVIEEDYEPVINLAGKPQKAQKTPQEFVRPRYYRTELGIRDKLLTAVLTSPNSILEYGVSFNKTTNHLFDKVVFFMESEGKKAKRNDRFNGVVQFSDLRTVLKPFHLLKYLSDNFLDDYDYFFIVRDTTYIRGRLLNYIISKISVSVDVHLGGAKEDAVANYCSIDSGILISNLVLKKVAQNLDWCVKNAFSESDDANLGRCIFHSTSKACATEFRGLQLSSYTITDNEDNVNIEKLSEDTAFENALSFWPMPSPALEIFKKKLETSEVQDRIVNEPVILSDNKTMEIPWPIGSPASVKPLNRFDVLRWDYFTEYKIYLKSDFNNVDELKGADLLDVKYVINASINFVQEEYKGQLQYLKLVNGYRRFDSTRGMDYMLDMDFKDEATQKIIHKRLEICKRLGPVELVPVPYVTENTRVNMILAVGEANKQEVLKFMENYMTVCMEKKDKTFLMLVLLYEARHPKKGSKNDIFGDVKAQAIKYSEKFKKEGNKISWLSIKLPNEYISPPLIKTEERRVALNNGILTVAIFDLVIKKFSLDNLILYCSSNMEIRQDYLNRVRMNTIKDSQVFSPIPFSEFHPSVVYSDELIRPKEMDINKNYGHYDTLNNDHISFYVKDYREGLCGVRQKVISAQTRKKIEHVIPTVVDDKGLAQLPYLLSKEFNKNRDQNLDFLLGQNFAGSQVAEDSFIKALVKISLHSVYGLFFNLENINILRAVEPGLRLRHVEVDCKKITHPDDLLKSKLFQQCIEKRNFNTGMRSQLGGFILDHMNKKKPK</sequence>
<dbReference type="AlphaFoldDB" id="A0AAN8NZ27"/>
<comment type="subcellular location">
    <subcellularLocation>
        <location evidence="1 9">Golgi apparatus</location>
        <location evidence="1 9">Golgi stack membrane</location>
        <topology evidence="1 9">Single-pass type II membrane protein</topology>
    </subcellularLocation>
</comment>
<feature type="transmembrane region" description="Helical" evidence="9">
    <location>
        <begin position="57"/>
        <end position="77"/>
    </location>
</feature>
<evidence type="ECO:0000256" key="9">
    <source>
        <dbReference type="RuleBase" id="RU364016"/>
    </source>
</evidence>
<dbReference type="InterPro" id="IPR051227">
    <property type="entry name" value="CS_glycosyltransferase"/>
</dbReference>
<evidence type="ECO:0000256" key="8">
    <source>
        <dbReference type="ARBA" id="ARBA00023136"/>
    </source>
</evidence>
<keyword evidence="7 9" id="KW-0333">Golgi apparatus</keyword>
<dbReference type="GO" id="GO:0032580">
    <property type="term" value="C:Golgi cisterna membrane"/>
    <property type="evidence" value="ECO:0007669"/>
    <property type="project" value="UniProtKB-SubCell"/>
</dbReference>
<comment type="caution">
    <text evidence="10">The sequence shown here is derived from an EMBL/GenBank/DDBJ whole genome shotgun (WGS) entry which is preliminary data.</text>
</comment>
<dbReference type="EMBL" id="JAWJWE010000036">
    <property type="protein sequence ID" value="KAK6628804.1"/>
    <property type="molecule type" value="Genomic_DNA"/>
</dbReference>
<evidence type="ECO:0000256" key="1">
    <source>
        <dbReference type="ARBA" id="ARBA00004447"/>
    </source>
</evidence>
<keyword evidence="6 9" id="KW-1133">Transmembrane helix</keyword>
<keyword evidence="3 9" id="KW-0808">Transferase</keyword>
<proteinExistence type="inferred from homology"/>
<dbReference type="Gene3D" id="3.90.550.50">
    <property type="match status" value="1"/>
</dbReference>